<dbReference type="RefSeq" id="WP_160745614.1">
    <property type="nucleotide sequence ID" value="NZ_WTYK01000002.1"/>
</dbReference>
<evidence type="ECO:0000256" key="2">
    <source>
        <dbReference type="ARBA" id="ARBA00022630"/>
    </source>
</evidence>
<dbReference type="AlphaFoldDB" id="A0A6I4UT95"/>
<dbReference type="InterPro" id="IPR023753">
    <property type="entry name" value="FAD/NAD-binding_dom"/>
</dbReference>
<keyword evidence="6" id="KW-1185">Reference proteome</keyword>
<reference evidence="5 6" key="1">
    <citation type="submission" date="2019-12" db="EMBL/GenBank/DDBJ databases">
        <title>Genomic-based taxomic classification of the family Erythrobacteraceae.</title>
        <authorList>
            <person name="Xu L."/>
        </authorList>
    </citation>
    <scope>NUCLEOTIDE SEQUENCE [LARGE SCALE GENOMIC DNA]</scope>
    <source>
        <strain evidence="5 6">MCCC 1K02066</strain>
    </source>
</reference>
<evidence type="ECO:0000313" key="6">
    <source>
        <dbReference type="Proteomes" id="UP000469159"/>
    </source>
</evidence>
<name>A0A6I4UT95_9SPHN</name>
<dbReference type="GO" id="GO:0016491">
    <property type="term" value="F:oxidoreductase activity"/>
    <property type="evidence" value="ECO:0007669"/>
    <property type="project" value="UniProtKB-KW"/>
</dbReference>
<dbReference type="Pfam" id="PF07992">
    <property type="entry name" value="Pyr_redox_2"/>
    <property type="match status" value="1"/>
</dbReference>
<dbReference type="OrthoDB" id="9806179at2"/>
<dbReference type="PRINTS" id="PR00469">
    <property type="entry name" value="PNDRDTASEII"/>
</dbReference>
<evidence type="ECO:0000256" key="1">
    <source>
        <dbReference type="ARBA" id="ARBA00018719"/>
    </source>
</evidence>
<proteinExistence type="predicted"/>
<dbReference type="Proteomes" id="UP000469159">
    <property type="component" value="Unassembled WGS sequence"/>
</dbReference>
<dbReference type="SUPFAM" id="SSF51905">
    <property type="entry name" value="FAD/NAD(P)-binding domain"/>
    <property type="match status" value="1"/>
</dbReference>
<dbReference type="InterPro" id="IPR036188">
    <property type="entry name" value="FAD/NAD-bd_sf"/>
</dbReference>
<dbReference type="InterPro" id="IPR050097">
    <property type="entry name" value="Ferredoxin-NADP_redctase_2"/>
</dbReference>
<keyword evidence="3" id="KW-0560">Oxidoreductase</keyword>
<dbReference type="Gene3D" id="3.50.50.60">
    <property type="entry name" value="FAD/NAD(P)-binding domain"/>
    <property type="match status" value="2"/>
</dbReference>
<dbReference type="PRINTS" id="PR00368">
    <property type="entry name" value="FADPNR"/>
</dbReference>
<dbReference type="EMBL" id="WTYK01000002">
    <property type="protein sequence ID" value="MXP40747.1"/>
    <property type="molecule type" value="Genomic_DNA"/>
</dbReference>
<comment type="caution">
    <text evidence="5">The sequence shown here is derived from an EMBL/GenBank/DDBJ whole genome shotgun (WGS) entry which is preliminary data.</text>
</comment>
<accession>A0A6I4UT95</accession>
<sequence>MDIRMQDYDIIVIGGGIAGLSAALTAARLDRRVAIFTGGVPGGELLNIERIDGIAGHEDGIAGYDLCPIAQEQAQGAGAELVMDTVDSLAPQGERWKVSAAGSDYSAGAVILATGAHVAKLGVPGEEEFTGRGVSHCATCDGPLLRGKVALVAGGGDSGMQEALTLAQHCERVVIAEKGPALQGQAAYRQAVEAEPKIEVVAGHEVIAIEGADKVEAVLLRDANGGERRIEAAGVFSFAGLEPNGSLAAGIAELAPDGRVAVDASLRTSAKGLFAAGNVRSGNAWRAASAIGDGTTAAASACAYLDSGVWS</sequence>
<organism evidence="5 6">
    <name type="scientific">Croceibacterium soli</name>
    <dbReference type="NCBI Taxonomy" id="1739690"/>
    <lineage>
        <taxon>Bacteria</taxon>
        <taxon>Pseudomonadati</taxon>
        <taxon>Pseudomonadota</taxon>
        <taxon>Alphaproteobacteria</taxon>
        <taxon>Sphingomonadales</taxon>
        <taxon>Erythrobacteraceae</taxon>
        <taxon>Croceibacterium</taxon>
    </lineage>
</organism>
<protein>
    <recommendedName>
        <fullName evidence="1">Thioredoxin reductase</fullName>
    </recommendedName>
</protein>
<evidence type="ECO:0000313" key="5">
    <source>
        <dbReference type="EMBL" id="MXP40747.1"/>
    </source>
</evidence>
<gene>
    <name evidence="5" type="ORF">GRI75_03670</name>
</gene>
<evidence type="ECO:0000259" key="4">
    <source>
        <dbReference type="Pfam" id="PF07992"/>
    </source>
</evidence>
<dbReference type="PANTHER" id="PTHR48105">
    <property type="entry name" value="THIOREDOXIN REDUCTASE 1-RELATED-RELATED"/>
    <property type="match status" value="1"/>
</dbReference>
<feature type="domain" description="FAD/NAD(P)-binding" evidence="4">
    <location>
        <begin position="8"/>
        <end position="290"/>
    </location>
</feature>
<keyword evidence="2" id="KW-0285">Flavoprotein</keyword>
<evidence type="ECO:0000256" key="3">
    <source>
        <dbReference type="ARBA" id="ARBA00023002"/>
    </source>
</evidence>